<reference evidence="1" key="1">
    <citation type="journal article" date="2018" name="Genome Biol.">
        <title>SKESA: strategic k-mer extension for scrupulous assemblies.</title>
        <authorList>
            <person name="Souvorov A."/>
            <person name="Agarwala R."/>
            <person name="Lipman D.J."/>
        </authorList>
    </citation>
    <scope>NUCLEOTIDE SEQUENCE</scope>
    <source>
        <strain evidence="1">CAVp300</strain>
    </source>
</reference>
<organism evidence="1 2">
    <name type="scientific">Kluyvera intermedia</name>
    <name type="common">Enterobacter intermedius</name>
    <dbReference type="NCBI Taxonomy" id="61648"/>
    <lineage>
        <taxon>Bacteria</taxon>
        <taxon>Pseudomonadati</taxon>
        <taxon>Pseudomonadota</taxon>
        <taxon>Gammaproteobacteria</taxon>
        <taxon>Enterobacterales</taxon>
        <taxon>Enterobacteriaceae</taxon>
        <taxon>Kluyvera</taxon>
    </lineage>
</organism>
<comment type="caution">
    <text evidence="1">The sequence shown here is derived from an EMBL/GenBank/DDBJ whole genome shotgun (WGS) entry which is preliminary data.</text>
</comment>
<name>A0A9P3T7B6_KLUIN</name>
<dbReference type="Proteomes" id="UP000867740">
    <property type="component" value="Unassembled WGS sequence"/>
</dbReference>
<evidence type="ECO:0000313" key="2">
    <source>
        <dbReference type="Proteomes" id="UP000867740"/>
    </source>
</evidence>
<accession>A0A9P3T7B6</accession>
<sequence>MPTYTVSTQIRSNVKPDDILYDLLIYRMDSQRNKHIIVEVTQQQILSNYETQRHITQETADPLSTMYIMEVTLYRKRMLGASRVHDTPFTKMYSLGEFGSGRAWSAIKRENPCFFVTTGQTRLVKSGEENIQVVMISRPERPFIAKEYPIGHDLDPFERSTIQEQITTRFNQLDYPDQGDSSLCGPAAFFYCLQMDRPDVYAQAARELWCWGKTKIGELEIVPGEGCRHPSGAFYNHTLPPRATISGIDWITLASLRDSENTVLSYDAVDCPAAGVTMWQTLTEWFQKAGYELVFCNAGITRGSVEDIHLFNDYVNRGYKVVTLVAGGLLEGNDSIFTVPNHWIVWDGMLTEDVHRNLNLKLFSWGEIDNLVKQDQGIKFFQNRFFGGLVFKPLI</sequence>
<gene>
    <name evidence="1" type="ORF">I8531_002610</name>
</gene>
<dbReference type="EMBL" id="DACSUM010000019">
    <property type="protein sequence ID" value="HAT3582298.1"/>
    <property type="molecule type" value="Genomic_DNA"/>
</dbReference>
<reference evidence="1" key="2">
    <citation type="submission" date="2020-10" db="EMBL/GenBank/DDBJ databases">
        <authorList>
            <consortium name="NCBI Pathogen Detection Project"/>
        </authorList>
    </citation>
    <scope>NUCLEOTIDE SEQUENCE</scope>
    <source>
        <strain evidence="1">CAVp300</strain>
    </source>
</reference>
<dbReference type="AlphaFoldDB" id="A0A9P3T7B6"/>
<protein>
    <submittedName>
        <fullName evidence="1">Uncharacterized protein</fullName>
    </submittedName>
</protein>
<evidence type="ECO:0000313" key="1">
    <source>
        <dbReference type="EMBL" id="HAT3582298.1"/>
    </source>
</evidence>
<dbReference type="RefSeq" id="WP_047372283.1">
    <property type="nucleotide sequence ID" value="NZ_CABMNU010000005.1"/>
</dbReference>
<proteinExistence type="predicted"/>